<protein>
    <submittedName>
        <fullName evidence="1">Uncharacterized protein</fullName>
    </submittedName>
</protein>
<dbReference type="EMBL" id="AXCM01022680">
    <property type="status" value="NOT_ANNOTATED_CDS"/>
    <property type="molecule type" value="Genomic_DNA"/>
</dbReference>
<dbReference type="EnsemblMetazoa" id="ACUA005556-RA">
    <property type="protein sequence ID" value="ACUA005556-PA"/>
    <property type="gene ID" value="ACUA005556"/>
</dbReference>
<name>A0A182LZ92_9DIPT</name>
<sequence length="168" mass="18222">MVDEPGWMSLLATLGYRLPCLVVYEVKAQYHPPVPPGGRMAPGTKAGGLQPFGGSPDIGESVGMGRSQKKVAAHGRMLTMTTSSTISKVLLTGCRPPLQGISIFALARGWVWFRYVKHPCPLGMLLCRRNYAFRLNATVTWRTCTDSNLPNSASSCPRSDRIPSTTAL</sequence>
<reference evidence="2" key="1">
    <citation type="submission" date="2013-09" db="EMBL/GenBank/DDBJ databases">
        <title>The Genome Sequence of Anopheles culicifacies species A.</title>
        <authorList>
            <consortium name="The Broad Institute Genomics Platform"/>
            <person name="Neafsey D.E."/>
            <person name="Besansky N."/>
            <person name="Howell P."/>
            <person name="Walton C."/>
            <person name="Young S.K."/>
            <person name="Zeng Q."/>
            <person name="Gargeya S."/>
            <person name="Fitzgerald M."/>
            <person name="Haas B."/>
            <person name="Abouelleil A."/>
            <person name="Allen A.W."/>
            <person name="Alvarado L."/>
            <person name="Arachchi H.M."/>
            <person name="Berlin A.M."/>
            <person name="Chapman S.B."/>
            <person name="Gainer-Dewar J."/>
            <person name="Goldberg J."/>
            <person name="Griggs A."/>
            <person name="Gujja S."/>
            <person name="Hansen M."/>
            <person name="Howarth C."/>
            <person name="Imamovic A."/>
            <person name="Ireland A."/>
            <person name="Larimer J."/>
            <person name="McCowan C."/>
            <person name="Murphy C."/>
            <person name="Pearson M."/>
            <person name="Poon T.W."/>
            <person name="Priest M."/>
            <person name="Roberts A."/>
            <person name="Saif S."/>
            <person name="Shea T."/>
            <person name="Sisk P."/>
            <person name="Sykes S."/>
            <person name="Wortman J."/>
            <person name="Nusbaum C."/>
            <person name="Birren B."/>
        </authorList>
    </citation>
    <scope>NUCLEOTIDE SEQUENCE [LARGE SCALE GENOMIC DNA]</scope>
    <source>
        <strain evidence="2">A-37</strain>
    </source>
</reference>
<keyword evidence="2" id="KW-1185">Reference proteome</keyword>
<dbReference type="VEuPathDB" id="VectorBase:ACUA005556"/>
<dbReference type="AlphaFoldDB" id="A0A182LZ92"/>
<evidence type="ECO:0000313" key="2">
    <source>
        <dbReference type="Proteomes" id="UP000075883"/>
    </source>
</evidence>
<reference evidence="1" key="2">
    <citation type="submission" date="2020-05" db="UniProtKB">
        <authorList>
            <consortium name="EnsemblMetazoa"/>
        </authorList>
    </citation>
    <scope>IDENTIFICATION</scope>
    <source>
        <strain evidence="1">A-37</strain>
    </source>
</reference>
<dbReference type="Proteomes" id="UP000075883">
    <property type="component" value="Unassembled WGS sequence"/>
</dbReference>
<accession>A0A182LZ92</accession>
<evidence type="ECO:0000313" key="1">
    <source>
        <dbReference type="EnsemblMetazoa" id="ACUA005556-PA"/>
    </source>
</evidence>
<proteinExistence type="predicted"/>
<organism evidence="1 2">
    <name type="scientific">Anopheles culicifacies</name>
    <dbReference type="NCBI Taxonomy" id="139723"/>
    <lineage>
        <taxon>Eukaryota</taxon>
        <taxon>Metazoa</taxon>
        <taxon>Ecdysozoa</taxon>
        <taxon>Arthropoda</taxon>
        <taxon>Hexapoda</taxon>
        <taxon>Insecta</taxon>
        <taxon>Pterygota</taxon>
        <taxon>Neoptera</taxon>
        <taxon>Endopterygota</taxon>
        <taxon>Diptera</taxon>
        <taxon>Nematocera</taxon>
        <taxon>Culicoidea</taxon>
        <taxon>Culicidae</taxon>
        <taxon>Anophelinae</taxon>
        <taxon>Anopheles</taxon>
        <taxon>culicifacies species complex</taxon>
    </lineage>
</organism>